<evidence type="ECO:0000256" key="2">
    <source>
        <dbReference type="ARBA" id="ARBA00023004"/>
    </source>
</evidence>
<dbReference type="InterPro" id="IPR040086">
    <property type="entry name" value="MJ0683-like"/>
</dbReference>
<accession>A0A0A3XH80</accession>
<dbReference type="PANTHER" id="PTHR43432">
    <property type="entry name" value="SLR0285 PROTEIN"/>
    <property type="match status" value="1"/>
</dbReference>
<evidence type="ECO:0000256" key="1">
    <source>
        <dbReference type="ARBA" id="ARBA00022723"/>
    </source>
</evidence>
<name>A0A0A3XH80_BRAJP</name>
<dbReference type="SFLD" id="SFLDS00029">
    <property type="entry name" value="Radical_SAM"/>
    <property type="match status" value="1"/>
</dbReference>
<dbReference type="GO" id="GO:0046872">
    <property type="term" value="F:metal ion binding"/>
    <property type="evidence" value="ECO:0007669"/>
    <property type="project" value="UniProtKB-KW"/>
</dbReference>
<dbReference type="InterPro" id="IPR007197">
    <property type="entry name" value="rSAM"/>
</dbReference>
<dbReference type="SFLD" id="SFLDG01084">
    <property type="entry name" value="Uncharacterised_Radical_SAM_Su"/>
    <property type="match status" value="1"/>
</dbReference>
<keyword evidence="3" id="KW-0411">Iron-sulfur</keyword>
<proteinExistence type="predicted"/>
<keyword evidence="2" id="KW-0408">Iron</keyword>
<dbReference type="GO" id="GO:0051536">
    <property type="term" value="F:iron-sulfur cluster binding"/>
    <property type="evidence" value="ECO:0007669"/>
    <property type="project" value="UniProtKB-KW"/>
</dbReference>
<protein>
    <recommendedName>
        <fullName evidence="6">Radical SAM protein</fullName>
    </recommendedName>
</protein>
<dbReference type="InterPro" id="IPR058240">
    <property type="entry name" value="rSAM_sf"/>
</dbReference>
<evidence type="ECO:0000313" key="5">
    <source>
        <dbReference type="Proteomes" id="UP000030377"/>
    </source>
</evidence>
<keyword evidence="1" id="KW-0479">Metal-binding</keyword>
<comment type="caution">
    <text evidence="4">The sequence shown here is derived from an EMBL/GenBank/DDBJ whole genome shotgun (WGS) entry which is preliminary data.</text>
</comment>
<dbReference type="RefSeq" id="WP_152621566.1">
    <property type="nucleotide sequence ID" value="NZ_JRPN01000042.1"/>
</dbReference>
<reference evidence="4 5" key="1">
    <citation type="submission" date="2014-09" db="EMBL/GenBank/DDBJ databases">
        <title>Draft genome of Bradyrhizobium japonicum Is-34.</title>
        <authorList>
            <person name="Tsurumaru H."/>
            <person name="Yamakawa T."/>
            <person name="Hashimoto S."/>
            <person name="Okizaki K."/>
            <person name="Kanesaki Y."/>
            <person name="Yoshikawa H."/>
            <person name="Yajima S."/>
        </authorList>
    </citation>
    <scope>NUCLEOTIDE SEQUENCE [LARGE SCALE GENOMIC DNA]</scope>
    <source>
        <strain evidence="4 5">Is-34</strain>
    </source>
</reference>
<dbReference type="AlphaFoldDB" id="A0A0A3XH80"/>
<dbReference type="SUPFAM" id="SSF102114">
    <property type="entry name" value="Radical SAM enzymes"/>
    <property type="match status" value="1"/>
</dbReference>
<evidence type="ECO:0000313" key="4">
    <source>
        <dbReference type="EMBL" id="KGT73665.1"/>
    </source>
</evidence>
<dbReference type="Proteomes" id="UP000030377">
    <property type="component" value="Unassembled WGS sequence"/>
</dbReference>
<dbReference type="EMBL" id="JRPN01000042">
    <property type="protein sequence ID" value="KGT73665.1"/>
    <property type="molecule type" value="Genomic_DNA"/>
</dbReference>
<organism evidence="4 5">
    <name type="scientific">Bradyrhizobium japonicum</name>
    <dbReference type="NCBI Taxonomy" id="375"/>
    <lineage>
        <taxon>Bacteria</taxon>
        <taxon>Pseudomonadati</taxon>
        <taxon>Pseudomonadota</taxon>
        <taxon>Alphaproteobacteria</taxon>
        <taxon>Hyphomicrobiales</taxon>
        <taxon>Nitrobacteraceae</taxon>
        <taxon>Bradyrhizobium</taxon>
    </lineage>
</organism>
<dbReference type="GO" id="GO:0003824">
    <property type="term" value="F:catalytic activity"/>
    <property type="evidence" value="ECO:0007669"/>
    <property type="project" value="InterPro"/>
</dbReference>
<dbReference type="PANTHER" id="PTHR43432:SF3">
    <property type="entry name" value="SLR0285 PROTEIN"/>
    <property type="match status" value="1"/>
</dbReference>
<gene>
    <name evidence="4" type="ORF">MA20_42680</name>
</gene>
<evidence type="ECO:0008006" key="6">
    <source>
        <dbReference type="Google" id="ProtNLM"/>
    </source>
</evidence>
<evidence type="ECO:0000256" key="3">
    <source>
        <dbReference type="ARBA" id="ARBA00023014"/>
    </source>
</evidence>
<sequence>MSGYFPDQPIVPGADVIYRPKGNAGEYAPLATNPYRGCGHGCKYCYVPNATHIDRNLFNDGAVPRADFLPRLRTDIGRYRRAGVCDGHPADQVFITFSSDPFHPGDLGHTEETIITLKNGGMAFCTLSKGGARALPFMGLYRPSRDAYAASLTGLDGAFSRMWEPDAAMPWERIETLRRFYEAGIFTWVSLEPTLDAQASIDIVKETHEFVDLYKIGKANYVKKVSDAIDWRDYVERVTATCRALRKQHYVKLDLQQFLPPGYHNPLRIPQHRGTLA</sequence>